<organism evidence="2 3">
    <name type="scientific">Stenotrophomonas acidaminiphila</name>
    <dbReference type="NCBI Taxonomy" id="128780"/>
    <lineage>
        <taxon>Bacteria</taxon>
        <taxon>Pseudomonadati</taxon>
        <taxon>Pseudomonadota</taxon>
        <taxon>Gammaproteobacteria</taxon>
        <taxon>Lysobacterales</taxon>
        <taxon>Lysobacteraceae</taxon>
        <taxon>Stenotrophomonas</taxon>
    </lineage>
</organism>
<keyword evidence="3" id="KW-1185">Reference proteome</keyword>
<dbReference type="Proteomes" id="UP000061010">
    <property type="component" value="Chromosome"/>
</dbReference>
<dbReference type="PATRIC" id="fig|128780.6.peg.3127"/>
<evidence type="ECO:0000256" key="1">
    <source>
        <dbReference type="SAM" id="MobiDB-lite"/>
    </source>
</evidence>
<name>A0A0S1B323_9GAMM</name>
<proteinExistence type="predicted"/>
<reference evidence="2 3" key="1">
    <citation type="journal article" date="2015" name="Genome Announc.">
        <title>Complete Genome Sequencing of Stenotrophomonas acidaminiphila ZAC14D2_NAIMI4_2, a Multidrug-Resistant Strain Isolated from Sediments of a Polluted River in Mexico, Uncovers New Antibiotic Resistance Genes and a Novel Class-II Lasso Peptide Biosynthesis Gene Cluster.</title>
        <authorList>
            <person name="Vinuesa P."/>
            <person name="Ochoa-Sanchez L.E."/>
        </authorList>
    </citation>
    <scope>NUCLEOTIDE SEQUENCE [LARGE SCALE GENOMIC DNA]</scope>
    <source>
        <strain evidence="2 3">ZAC14D2_NAIMI4_2</strain>
    </source>
</reference>
<dbReference type="EMBL" id="CP012900">
    <property type="protein sequence ID" value="ALJ29438.1"/>
    <property type="molecule type" value="Genomic_DNA"/>
</dbReference>
<evidence type="ECO:0000313" key="2">
    <source>
        <dbReference type="EMBL" id="ALJ29438.1"/>
    </source>
</evidence>
<feature type="region of interest" description="Disordered" evidence="1">
    <location>
        <begin position="81"/>
        <end position="106"/>
    </location>
</feature>
<protein>
    <submittedName>
        <fullName evidence="2">Uncharacterized protein</fullName>
    </submittedName>
</protein>
<gene>
    <name evidence="2" type="ORF">AOT14_30900</name>
</gene>
<dbReference type="KEGG" id="sacz:AOT14_30900"/>
<accession>A0A0S1B323</accession>
<sequence>MGTELAYSEQFNDVVNAERAYELYWANVITDKRAFLCSEYESGCPARYTCANMDTEQLQLKQVPHFRNQTGSMPHMNGCPNLFEQEGRGRGSDVGQASEAGQPAPDRFLLTRPAGHFAIRERVVAGGIGVGYGHNEDRGGGGKRSRGAELYSLAGLVSRWLKARRDNVDSKLIISAGTQGPMTYREMFENFFVKRPSLSGEKRVYWSKAWINVTPKGHRIRFCTSVNAINGQELEYPIFPSAMIWENVLAESEMKKLHTRRLIRFSDTKKPCVVFIYGAPKLQERDGRKFINFEVGSLDHLDVQGVDLFERIRRAKK</sequence>
<dbReference type="AlphaFoldDB" id="A0A0S1B323"/>
<evidence type="ECO:0000313" key="3">
    <source>
        <dbReference type="Proteomes" id="UP000061010"/>
    </source>
</evidence>